<accession>A0AA90PSV1</accession>
<organism evidence="2 3">
    <name type="scientific">Helicobacter cappadocius</name>
    <dbReference type="NCBI Taxonomy" id="3063998"/>
    <lineage>
        <taxon>Bacteria</taxon>
        <taxon>Pseudomonadati</taxon>
        <taxon>Campylobacterota</taxon>
        <taxon>Epsilonproteobacteria</taxon>
        <taxon>Campylobacterales</taxon>
        <taxon>Helicobacteraceae</taxon>
        <taxon>Helicobacter</taxon>
    </lineage>
</organism>
<dbReference type="AlphaFoldDB" id="A0AA90PSV1"/>
<reference evidence="1 3" key="3">
    <citation type="journal article" date="2024" name="Syst. Appl. Microbiol.">
        <title>Helicobacter cappadocius sp. nov., from lizards: The first psychrotrophic Helicobacter species.</title>
        <authorList>
            <person name="Aydin F."/>
            <person name="Tarhane S."/>
            <person name="Karakaya E."/>
            <person name="Abay S."/>
            <person name="Kayman T."/>
            <person name="Guran O."/>
            <person name="Bozkurt E."/>
            <person name="Uzum N."/>
            <person name="Avci A."/>
            <person name="Olgun K."/>
            <person name="Jablonski D."/>
            <person name="Guran C."/>
            <person name="Burcin Saticioglu I."/>
        </authorList>
    </citation>
    <scope>NUCLEOTIDE SEQUENCE [LARGE SCALE GENOMIC DNA]</scope>
    <source>
        <strain evidence="1">Faydin-H75</strain>
        <strain evidence="3">faydin-H76</strain>
    </source>
</reference>
<gene>
    <name evidence="1" type="ORF">Q5I04_02475</name>
    <name evidence="2" type="ORF">Q5I06_03405</name>
</gene>
<sequence>MRFKEKYLTLKDEVIRGKKADYNKRWFFEFGGKIYQRLSFEEAYKRGFQYPCIDIVAKNG</sequence>
<evidence type="ECO:0000313" key="4">
    <source>
        <dbReference type="Proteomes" id="UP001240777"/>
    </source>
</evidence>
<protein>
    <submittedName>
        <fullName evidence="2">Uncharacterized protein</fullName>
    </submittedName>
</protein>
<evidence type="ECO:0000313" key="3">
    <source>
        <dbReference type="Proteomes" id="UP001177258"/>
    </source>
</evidence>
<evidence type="ECO:0000313" key="2">
    <source>
        <dbReference type="EMBL" id="MDP2538829.1"/>
    </source>
</evidence>
<dbReference type="RefSeq" id="WP_305516632.1">
    <property type="nucleotide sequence ID" value="NZ_JAUPEV010000003.1"/>
</dbReference>
<keyword evidence="4" id="KW-1185">Reference proteome</keyword>
<dbReference type="EMBL" id="JAUYZK010000004">
    <property type="protein sequence ID" value="MDP2538829.1"/>
    <property type="molecule type" value="Genomic_DNA"/>
</dbReference>
<dbReference type="EMBL" id="JAUPEV010000003">
    <property type="protein sequence ID" value="MDO7252786.1"/>
    <property type="molecule type" value="Genomic_DNA"/>
</dbReference>
<reference evidence="2 4" key="1">
    <citation type="submission" date="2023-07" db="EMBL/GenBank/DDBJ databases">
        <title>Unpublished Manusciprt.</title>
        <authorList>
            <person name="Aydin F."/>
            <person name="Tarhane S."/>
            <person name="Saticioglu I.B."/>
            <person name="Karakaya E."/>
            <person name="Abay S."/>
            <person name="Guran O."/>
            <person name="Bozkurt E."/>
            <person name="Uzum N."/>
            <person name="Olgun K."/>
            <person name="Jablonski D."/>
        </authorList>
    </citation>
    <scope>NUCLEOTIDE SEQUENCE</scope>
    <source>
        <strain evidence="4">faydin-H75</strain>
        <strain evidence="2">Faydin-H76</strain>
    </source>
</reference>
<evidence type="ECO:0000313" key="1">
    <source>
        <dbReference type="EMBL" id="MDO7252786.1"/>
    </source>
</evidence>
<proteinExistence type="predicted"/>
<reference evidence="1" key="2">
    <citation type="submission" date="2023-07" db="EMBL/GenBank/DDBJ databases">
        <authorList>
            <person name="Aydin F."/>
            <person name="Tarhane S."/>
            <person name="Saticioglu I.B."/>
            <person name="Karakaya E."/>
            <person name="Abay S."/>
            <person name="Guran O."/>
            <person name="Bozkurt E."/>
            <person name="Uzum N."/>
            <person name="Olgun K."/>
            <person name="Jablonski D."/>
        </authorList>
    </citation>
    <scope>NUCLEOTIDE SEQUENCE</scope>
    <source>
        <strain evidence="1">Faydin-H75</strain>
    </source>
</reference>
<dbReference type="Proteomes" id="UP001240777">
    <property type="component" value="Unassembled WGS sequence"/>
</dbReference>
<dbReference type="Proteomes" id="UP001177258">
    <property type="component" value="Unassembled WGS sequence"/>
</dbReference>
<name>A0AA90PSV1_9HELI</name>
<comment type="caution">
    <text evidence="2">The sequence shown here is derived from an EMBL/GenBank/DDBJ whole genome shotgun (WGS) entry which is preliminary data.</text>
</comment>